<dbReference type="PANTHER" id="PTHR15503">
    <property type="entry name" value="LDOC1 RELATED"/>
    <property type="match status" value="1"/>
</dbReference>
<evidence type="ECO:0000256" key="1">
    <source>
        <dbReference type="PROSITE-ProRule" id="PRU00047"/>
    </source>
</evidence>
<keyword evidence="1" id="KW-0863">Zinc-finger</keyword>
<protein>
    <recommendedName>
        <fullName evidence="2">CCHC-type domain-containing protein</fullName>
    </recommendedName>
</protein>
<dbReference type="GO" id="GO:0008270">
    <property type="term" value="F:zinc ion binding"/>
    <property type="evidence" value="ECO:0007669"/>
    <property type="project" value="UniProtKB-KW"/>
</dbReference>
<keyword evidence="1" id="KW-0862">Zinc</keyword>
<dbReference type="AlphaFoldDB" id="A0A6L2LKS0"/>
<dbReference type="EMBL" id="BKCJ010004669">
    <property type="protein sequence ID" value="GEU62406.1"/>
    <property type="molecule type" value="Genomic_DNA"/>
</dbReference>
<dbReference type="PROSITE" id="PS50158">
    <property type="entry name" value="ZF_CCHC"/>
    <property type="match status" value="1"/>
</dbReference>
<dbReference type="Gene3D" id="3.30.70.270">
    <property type="match status" value="1"/>
</dbReference>
<dbReference type="InterPro" id="IPR001878">
    <property type="entry name" value="Znf_CCHC"/>
</dbReference>
<comment type="caution">
    <text evidence="3">The sequence shown here is derived from an EMBL/GenBank/DDBJ whole genome shotgun (WGS) entry which is preliminary data.</text>
</comment>
<keyword evidence="1" id="KW-0479">Metal-binding</keyword>
<sequence>MLCTKMVPEEEDRVEKFIGGPCTMRCGKCNKVRHLTRDFKAINSTTSTQRGQVVNQRVVTCYECGRQGRCRNDCPKLKDRNHRNKTRNKNGIGKARGKAYVLGGGDANPDSNFVRDVSYAIELADERISKTNIVLKGCRLGLLANHHAVIVCDEKIVRIPYGNKVLIVQGMRKEIEDKSKEKRIEDAPTIRDFLEVPGAALVARAPYRLTPSELQEMSIQLQELSDKGFIRPSSSPWGASVLFAKKKDGSFRMCIDYRELNKLTVKNRYPLLRIDDLFD</sequence>
<gene>
    <name evidence="3" type="ORF">Tci_034384</name>
</gene>
<evidence type="ECO:0000259" key="2">
    <source>
        <dbReference type="PROSITE" id="PS50158"/>
    </source>
</evidence>
<dbReference type="PANTHER" id="PTHR15503:SF45">
    <property type="entry name" value="RNA-DIRECTED DNA POLYMERASE HOMOLOG"/>
    <property type="match status" value="1"/>
</dbReference>
<evidence type="ECO:0000313" key="3">
    <source>
        <dbReference type="EMBL" id="GEU62406.1"/>
    </source>
</evidence>
<name>A0A6L2LKS0_TANCI</name>
<dbReference type="Gene3D" id="4.10.60.10">
    <property type="entry name" value="Zinc finger, CCHC-type"/>
    <property type="match status" value="1"/>
</dbReference>
<proteinExistence type="predicted"/>
<reference evidence="3" key="1">
    <citation type="journal article" date="2019" name="Sci. Rep.">
        <title>Draft genome of Tanacetum cinerariifolium, the natural source of mosquito coil.</title>
        <authorList>
            <person name="Yamashiro T."/>
            <person name="Shiraishi A."/>
            <person name="Satake H."/>
            <person name="Nakayama K."/>
        </authorList>
    </citation>
    <scope>NUCLEOTIDE SEQUENCE</scope>
</reference>
<dbReference type="InterPro" id="IPR032567">
    <property type="entry name" value="RTL1-rel"/>
</dbReference>
<dbReference type="InterPro" id="IPR043502">
    <property type="entry name" value="DNA/RNA_pol_sf"/>
</dbReference>
<dbReference type="SUPFAM" id="SSF56672">
    <property type="entry name" value="DNA/RNA polymerases"/>
    <property type="match status" value="1"/>
</dbReference>
<dbReference type="Gene3D" id="3.10.10.10">
    <property type="entry name" value="HIV Type 1 Reverse Transcriptase, subunit A, domain 1"/>
    <property type="match status" value="1"/>
</dbReference>
<feature type="domain" description="CCHC-type" evidence="2">
    <location>
        <begin position="61"/>
        <end position="76"/>
    </location>
</feature>
<dbReference type="GO" id="GO:0003676">
    <property type="term" value="F:nucleic acid binding"/>
    <property type="evidence" value="ECO:0007669"/>
    <property type="project" value="InterPro"/>
</dbReference>
<dbReference type="InterPro" id="IPR043128">
    <property type="entry name" value="Rev_trsase/Diguanyl_cyclase"/>
</dbReference>
<organism evidence="3">
    <name type="scientific">Tanacetum cinerariifolium</name>
    <name type="common">Dalmatian daisy</name>
    <name type="synonym">Chrysanthemum cinerariifolium</name>
    <dbReference type="NCBI Taxonomy" id="118510"/>
    <lineage>
        <taxon>Eukaryota</taxon>
        <taxon>Viridiplantae</taxon>
        <taxon>Streptophyta</taxon>
        <taxon>Embryophyta</taxon>
        <taxon>Tracheophyta</taxon>
        <taxon>Spermatophyta</taxon>
        <taxon>Magnoliopsida</taxon>
        <taxon>eudicotyledons</taxon>
        <taxon>Gunneridae</taxon>
        <taxon>Pentapetalae</taxon>
        <taxon>asterids</taxon>
        <taxon>campanulids</taxon>
        <taxon>Asterales</taxon>
        <taxon>Asteraceae</taxon>
        <taxon>Asteroideae</taxon>
        <taxon>Anthemideae</taxon>
        <taxon>Anthemidinae</taxon>
        <taxon>Tanacetum</taxon>
    </lineage>
</organism>
<accession>A0A6L2LKS0</accession>